<protein>
    <submittedName>
        <fullName evidence="1">Uncharacterized protein</fullName>
    </submittedName>
</protein>
<dbReference type="AlphaFoldDB" id="A0A0C2WR71"/>
<organism evidence="1 2">
    <name type="scientific">Amanita muscaria (strain Koide BX008)</name>
    <dbReference type="NCBI Taxonomy" id="946122"/>
    <lineage>
        <taxon>Eukaryota</taxon>
        <taxon>Fungi</taxon>
        <taxon>Dikarya</taxon>
        <taxon>Basidiomycota</taxon>
        <taxon>Agaricomycotina</taxon>
        <taxon>Agaricomycetes</taxon>
        <taxon>Agaricomycetidae</taxon>
        <taxon>Agaricales</taxon>
        <taxon>Pluteineae</taxon>
        <taxon>Amanitaceae</taxon>
        <taxon>Amanita</taxon>
    </lineage>
</organism>
<sequence>SSFLPVIILASSSPFVQSTINTPHVPFLLYTLALVHLLKPGSSFILRCCSVVRRDVDKL</sequence>
<dbReference type="HOGENOM" id="CLU_2967107_0_0_1"/>
<dbReference type="EMBL" id="KN818252">
    <property type="protein sequence ID" value="KIL64167.1"/>
    <property type="molecule type" value="Genomic_DNA"/>
</dbReference>
<keyword evidence="2" id="KW-1185">Reference proteome</keyword>
<proteinExistence type="predicted"/>
<name>A0A0C2WR71_AMAMK</name>
<evidence type="ECO:0000313" key="1">
    <source>
        <dbReference type="EMBL" id="KIL64167.1"/>
    </source>
</evidence>
<gene>
    <name evidence="1" type="ORF">M378DRAFT_163649</name>
</gene>
<evidence type="ECO:0000313" key="2">
    <source>
        <dbReference type="Proteomes" id="UP000054549"/>
    </source>
</evidence>
<accession>A0A0C2WR71</accession>
<feature type="non-terminal residue" evidence="1">
    <location>
        <position position="1"/>
    </location>
</feature>
<dbReference type="InParanoid" id="A0A0C2WR71"/>
<dbReference type="Proteomes" id="UP000054549">
    <property type="component" value="Unassembled WGS sequence"/>
</dbReference>
<reference evidence="1 2" key="1">
    <citation type="submission" date="2014-04" db="EMBL/GenBank/DDBJ databases">
        <title>Evolutionary Origins and Diversification of the Mycorrhizal Mutualists.</title>
        <authorList>
            <consortium name="DOE Joint Genome Institute"/>
            <consortium name="Mycorrhizal Genomics Consortium"/>
            <person name="Kohler A."/>
            <person name="Kuo A."/>
            <person name="Nagy L.G."/>
            <person name="Floudas D."/>
            <person name="Copeland A."/>
            <person name="Barry K.W."/>
            <person name="Cichocki N."/>
            <person name="Veneault-Fourrey C."/>
            <person name="LaButti K."/>
            <person name="Lindquist E.A."/>
            <person name="Lipzen A."/>
            <person name="Lundell T."/>
            <person name="Morin E."/>
            <person name="Murat C."/>
            <person name="Riley R."/>
            <person name="Ohm R."/>
            <person name="Sun H."/>
            <person name="Tunlid A."/>
            <person name="Henrissat B."/>
            <person name="Grigoriev I.V."/>
            <person name="Hibbett D.S."/>
            <person name="Martin F."/>
        </authorList>
    </citation>
    <scope>NUCLEOTIDE SEQUENCE [LARGE SCALE GENOMIC DNA]</scope>
    <source>
        <strain evidence="1 2">Koide BX008</strain>
    </source>
</reference>